<evidence type="ECO:0000313" key="3">
    <source>
        <dbReference type="Proteomes" id="UP000011518"/>
    </source>
</evidence>
<dbReference type="InParanoid" id="L9L943"/>
<feature type="region of interest" description="Disordered" evidence="1">
    <location>
        <begin position="187"/>
        <end position="209"/>
    </location>
</feature>
<proteinExistence type="predicted"/>
<feature type="compositionally biased region" description="Polar residues" evidence="1">
    <location>
        <begin position="85"/>
        <end position="99"/>
    </location>
</feature>
<sequence>MADAGADTGRGHASSMCQLQNRTSGLGAGPLVGYTCTGAASPLLQLHSQLHSAPCFSQQDPSPKNPTAQRGSCLELTCELEGDSHTQSGSRCASGTSKSARGRGPGHSARGTNVLPQANARQRHVHIADSDPEKNELSRHLEPAQAPSSFTCSAASVLEIHPRNQGAFPGHTATGPFLRTPGAFQRDGSALSPGKDGDTGLYTGSSSPKQTCGPALFTIRNHPEEIQSNLKTAQRMG</sequence>
<organism evidence="2 3">
    <name type="scientific">Tupaia chinensis</name>
    <name type="common">Chinese tree shrew</name>
    <name type="synonym">Tupaia belangeri chinensis</name>
    <dbReference type="NCBI Taxonomy" id="246437"/>
    <lineage>
        <taxon>Eukaryota</taxon>
        <taxon>Metazoa</taxon>
        <taxon>Chordata</taxon>
        <taxon>Craniata</taxon>
        <taxon>Vertebrata</taxon>
        <taxon>Euteleostomi</taxon>
        <taxon>Mammalia</taxon>
        <taxon>Eutheria</taxon>
        <taxon>Euarchontoglires</taxon>
        <taxon>Scandentia</taxon>
        <taxon>Tupaiidae</taxon>
        <taxon>Tupaia</taxon>
    </lineage>
</organism>
<dbReference type="AlphaFoldDB" id="L9L943"/>
<dbReference type="Proteomes" id="UP000011518">
    <property type="component" value="Unassembled WGS sequence"/>
</dbReference>
<gene>
    <name evidence="2" type="ORF">TREES_T100015638</name>
</gene>
<dbReference type="EMBL" id="KB320472">
    <property type="protein sequence ID" value="ELW71174.1"/>
    <property type="molecule type" value="Genomic_DNA"/>
</dbReference>
<reference evidence="3" key="2">
    <citation type="journal article" date="2013" name="Nat. Commun.">
        <title>Genome of the Chinese tree shrew.</title>
        <authorList>
            <person name="Fan Y."/>
            <person name="Huang Z.Y."/>
            <person name="Cao C.C."/>
            <person name="Chen C.S."/>
            <person name="Chen Y.X."/>
            <person name="Fan D.D."/>
            <person name="He J."/>
            <person name="Hou H.L."/>
            <person name="Hu L."/>
            <person name="Hu X.T."/>
            <person name="Jiang X.T."/>
            <person name="Lai R."/>
            <person name="Lang Y.S."/>
            <person name="Liang B."/>
            <person name="Liao S.G."/>
            <person name="Mu D."/>
            <person name="Ma Y.Y."/>
            <person name="Niu Y.Y."/>
            <person name="Sun X.Q."/>
            <person name="Xia J.Q."/>
            <person name="Xiao J."/>
            <person name="Xiong Z.Q."/>
            <person name="Xu L."/>
            <person name="Yang L."/>
            <person name="Zhang Y."/>
            <person name="Zhao W."/>
            <person name="Zhao X.D."/>
            <person name="Zheng Y.T."/>
            <person name="Zhou J.M."/>
            <person name="Zhu Y.B."/>
            <person name="Zhang G.J."/>
            <person name="Wang J."/>
            <person name="Yao Y.G."/>
        </authorList>
    </citation>
    <scope>NUCLEOTIDE SEQUENCE [LARGE SCALE GENOMIC DNA]</scope>
</reference>
<accession>L9L943</accession>
<protein>
    <submittedName>
        <fullName evidence="2">Uncharacterized protein</fullName>
    </submittedName>
</protein>
<feature type="compositionally biased region" description="Polar residues" evidence="1">
    <location>
        <begin position="110"/>
        <end position="120"/>
    </location>
</feature>
<keyword evidence="3" id="KW-1185">Reference proteome</keyword>
<name>L9L943_TUPCH</name>
<reference evidence="3" key="1">
    <citation type="submission" date="2012-07" db="EMBL/GenBank/DDBJ databases">
        <title>Genome of the Chinese tree shrew, a rising model animal genetically related to primates.</title>
        <authorList>
            <person name="Zhang G."/>
            <person name="Fan Y."/>
            <person name="Yao Y."/>
            <person name="Huang Z."/>
        </authorList>
    </citation>
    <scope>NUCLEOTIDE SEQUENCE [LARGE SCALE GENOMIC DNA]</scope>
</reference>
<evidence type="ECO:0000256" key="1">
    <source>
        <dbReference type="SAM" id="MobiDB-lite"/>
    </source>
</evidence>
<feature type="region of interest" description="Disordered" evidence="1">
    <location>
        <begin position="83"/>
        <end position="124"/>
    </location>
</feature>
<evidence type="ECO:0000313" key="2">
    <source>
        <dbReference type="EMBL" id="ELW71174.1"/>
    </source>
</evidence>